<evidence type="ECO:0000313" key="6">
    <source>
        <dbReference type="EMBL" id="MPM14450.1"/>
    </source>
</evidence>
<keyword evidence="1" id="KW-0597">Phosphoprotein</keyword>
<dbReference type="EMBL" id="VSSQ01002280">
    <property type="protein sequence ID" value="MPM14450.1"/>
    <property type="molecule type" value="Genomic_DNA"/>
</dbReference>
<evidence type="ECO:0000256" key="2">
    <source>
        <dbReference type="ARBA" id="ARBA00022679"/>
    </source>
</evidence>
<keyword evidence="3" id="KW-0418">Kinase</keyword>
<dbReference type="Pfam" id="PF06580">
    <property type="entry name" value="His_kinase"/>
    <property type="match status" value="1"/>
</dbReference>
<dbReference type="SMART" id="SM00304">
    <property type="entry name" value="HAMP"/>
    <property type="match status" value="1"/>
</dbReference>
<dbReference type="InterPro" id="IPR050640">
    <property type="entry name" value="Bact_2-comp_sensor_kinase"/>
</dbReference>
<dbReference type="Pfam" id="PF00672">
    <property type="entry name" value="HAMP"/>
    <property type="match status" value="1"/>
</dbReference>
<evidence type="ECO:0000256" key="4">
    <source>
        <dbReference type="SAM" id="Phobius"/>
    </source>
</evidence>
<dbReference type="InterPro" id="IPR010559">
    <property type="entry name" value="Sig_transdc_His_kin_internal"/>
</dbReference>
<keyword evidence="4" id="KW-0472">Membrane</keyword>
<comment type="caution">
    <text evidence="6">The sequence shown here is derived from an EMBL/GenBank/DDBJ whole genome shotgun (WGS) entry which is preliminary data.</text>
</comment>
<evidence type="ECO:0000256" key="1">
    <source>
        <dbReference type="ARBA" id="ARBA00022553"/>
    </source>
</evidence>
<dbReference type="PANTHER" id="PTHR34220">
    <property type="entry name" value="SENSOR HISTIDINE KINASE YPDA"/>
    <property type="match status" value="1"/>
</dbReference>
<dbReference type="CDD" id="cd06225">
    <property type="entry name" value="HAMP"/>
    <property type="match status" value="1"/>
</dbReference>
<feature type="transmembrane region" description="Helical" evidence="4">
    <location>
        <begin position="12"/>
        <end position="33"/>
    </location>
</feature>
<dbReference type="PANTHER" id="PTHR34220:SF7">
    <property type="entry name" value="SENSOR HISTIDINE KINASE YPDA"/>
    <property type="match status" value="1"/>
</dbReference>
<keyword evidence="2" id="KW-0808">Transferase</keyword>
<organism evidence="6">
    <name type="scientific">bioreactor metagenome</name>
    <dbReference type="NCBI Taxonomy" id="1076179"/>
    <lineage>
        <taxon>unclassified sequences</taxon>
        <taxon>metagenomes</taxon>
        <taxon>ecological metagenomes</taxon>
    </lineage>
</organism>
<accession>A0A644XDZ7</accession>
<dbReference type="Gene3D" id="6.10.340.10">
    <property type="match status" value="1"/>
</dbReference>
<reference evidence="6" key="1">
    <citation type="submission" date="2019-08" db="EMBL/GenBank/DDBJ databases">
        <authorList>
            <person name="Kucharzyk K."/>
            <person name="Murdoch R.W."/>
            <person name="Higgins S."/>
            <person name="Loffler F."/>
        </authorList>
    </citation>
    <scope>NUCLEOTIDE SEQUENCE</scope>
</reference>
<dbReference type="GO" id="GO:0016020">
    <property type="term" value="C:membrane"/>
    <property type="evidence" value="ECO:0007669"/>
    <property type="project" value="InterPro"/>
</dbReference>
<keyword evidence="4" id="KW-0812">Transmembrane</keyword>
<proteinExistence type="predicted"/>
<evidence type="ECO:0000256" key="3">
    <source>
        <dbReference type="ARBA" id="ARBA00022777"/>
    </source>
</evidence>
<dbReference type="PROSITE" id="PS50885">
    <property type="entry name" value="HAMP"/>
    <property type="match status" value="1"/>
</dbReference>
<dbReference type="InterPro" id="IPR003660">
    <property type="entry name" value="HAMP_dom"/>
</dbReference>
<dbReference type="SUPFAM" id="SSF55874">
    <property type="entry name" value="ATPase domain of HSP90 chaperone/DNA topoisomerase II/histidine kinase"/>
    <property type="match status" value="1"/>
</dbReference>
<gene>
    <name evidence="6" type="ORF">SDC9_60812</name>
</gene>
<dbReference type="AlphaFoldDB" id="A0A644XDZ7"/>
<dbReference type="Gene3D" id="3.30.565.10">
    <property type="entry name" value="Histidine kinase-like ATPase, C-terminal domain"/>
    <property type="match status" value="1"/>
</dbReference>
<feature type="transmembrane region" description="Helical" evidence="4">
    <location>
        <begin position="288"/>
        <end position="311"/>
    </location>
</feature>
<dbReference type="InterPro" id="IPR036890">
    <property type="entry name" value="HATPase_C_sf"/>
</dbReference>
<evidence type="ECO:0000259" key="5">
    <source>
        <dbReference type="PROSITE" id="PS50885"/>
    </source>
</evidence>
<sequence>MRLRTLKGKITLITVTFTLTLAILVATFSFFLFRSFALQSQISSTEFNLQFIGAKARESMVAIDSLVRWSTTNAQVLAYLETDGIQNALVTYERVKEEVMNNLAQSYVSRIIITDINHTKLIHTGLSMSDSKPVTVTNVQQVLPLSYTQNAGWSLIGEDPFLLKDEQVLPIRRVINRSSSPEVTGQLYLAVSASLILDLIKDYTLSEDSSLYLTIGDNFYEIRDNHFTLIQTPQPVKQDFDTAGEQTTVNSVRIGGEKHLLVTCPTGFQDISLSQSLPLAKVRFERTLYFSLLVIILIVVLLFGSLLTLLLNRLFNRPIAKIQEKVKAIAHSDFSSDPSIEWDDELGDIGKGINDLALRIDSLLERRIADEKKKQDLEYRMLQSQINPHFLYNTLNSIKWMATLQQATGIAEMTTSLSRLMKNVSKADEPIISLEAELALLDDYFVIQKYRYGGTLILQTAIDAKFLSLGIPRFTLQPLVENAIFHGIEPKGGAGTVLLQAYEENDQAITLIIKDDGVGMDEKTIEEVFSTSSSPAKGMFREIGIRNVAKRIEYTYGPEYGLSIESEVGSYTKAIIRLPKLTKEGRPWQPN</sequence>
<keyword evidence="4" id="KW-1133">Transmembrane helix</keyword>
<name>A0A644XDZ7_9ZZZZ</name>
<protein>
    <recommendedName>
        <fullName evidence="5">HAMP domain-containing protein</fullName>
    </recommendedName>
</protein>
<feature type="domain" description="HAMP" evidence="5">
    <location>
        <begin position="313"/>
        <end position="365"/>
    </location>
</feature>
<dbReference type="Pfam" id="PF02518">
    <property type="entry name" value="HATPase_c"/>
    <property type="match status" value="1"/>
</dbReference>
<dbReference type="GO" id="GO:0000155">
    <property type="term" value="F:phosphorelay sensor kinase activity"/>
    <property type="evidence" value="ECO:0007669"/>
    <property type="project" value="InterPro"/>
</dbReference>
<dbReference type="InterPro" id="IPR003594">
    <property type="entry name" value="HATPase_dom"/>
</dbReference>